<keyword evidence="3" id="KW-1185">Reference proteome</keyword>
<accession>A0ABQ7LKW1</accession>
<reference evidence="2 3" key="1">
    <citation type="submission" date="2021-03" db="EMBL/GenBank/DDBJ databases">
        <authorList>
            <person name="King G.J."/>
            <person name="Bancroft I."/>
            <person name="Baten A."/>
            <person name="Bloomfield J."/>
            <person name="Borpatragohain P."/>
            <person name="He Z."/>
            <person name="Irish N."/>
            <person name="Irwin J."/>
            <person name="Liu K."/>
            <person name="Mauleon R.P."/>
            <person name="Moore J."/>
            <person name="Morris R."/>
            <person name="Ostergaard L."/>
            <person name="Wang B."/>
            <person name="Wells R."/>
        </authorList>
    </citation>
    <scope>NUCLEOTIDE SEQUENCE [LARGE SCALE GENOMIC DNA]</scope>
    <source>
        <strain evidence="2">R-o-18</strain>
        <tissue evidence="2">Leaf</tissue>
    </source>
</reference>
<keyword evidence="1" id="KW-0472">Membrane</keyword>
<evidence type="ECO:0000313" key="3">
    <source>
        <dbReference type="Proteomes" id="UP000823674"/>
    </source>
</evidence>
<keyword evidence="1" id="KW-0812">Transmembrane</keyword>
<evidence type="ECO:0000313" key="2">
    <source>
        <dbReference type="EMBL" id="KAG5387218.1"/>
    </source>
</evidence>
<keyword evidence="1" id="KW-1133">Transmembrane helix</keyword>
<feature type="transmembrane region" description="Helical" evidence="1">
    <location>
        <begin position="18"/>
        <end position="41"/>
    </location>
</feature>
<gene>
    <name evidence="2" type="primary">A09p076810.1_BraROA</name>
    <name evidence="2" type="ORF">IGI04_038688</name>
</gene>
<protein>
    <recommendedName>
        <fullName evidence="4">CASP-like protein</fullName>
    </recommendedName>
</protein>
<feature type="transmembrane region" description="Helical" evidence="1">
    <location>
        <begin position="53"/>
        <end position="73"/>
    </location>
</feature>
<evidence type="ECO:0008006" key="4">
    <source>
        <dbReference type="Google" id="ProtNLM"/>
    </source>
</evidence>
<dbReference type="EMBL" id="JADBGQ010000008">
    <property type="protein sequence ID" value="KAG5387218.1"/>
    <property type="molecule type" value="Genomic_DNA"/>
</dbReference>
<comment type="caution">
    <text evidence="2">The sequence shown here is derived from an EMBL/GenBank/DDBJ whole genome shotgun (WGS) entry which is preliminary data.</text>
</comment>
<sequence>MKTTFPSKILNLEGNGSLFLAVLNGYVTSFLNLCFGVSGAAASAAATASMKTVVVRFADAVAYYIATAGFISVSRRTRRQTPLPASTK</sequence>
<name>A0ABQ7LKW1_BRACM</name>
<proteinExistence type="predicted"/>
<dbReference type="Proteomes" id="UP000823674">
    <property type="component" value="Chromosome A09"/>
</dbReference>
<evidence type="ECO:0000256" key="1">
    <source>
        <dbReference type="SAM" id="Phobius"/>
    </source>
</evidence>
<organism evidence="2 3">
    <name type="scientific">Brassica rapa subsp. trilocularis</name>
    <dbReference type="NCBI Taxonomy" id="1813537"/>
    <lineage>
        <taxon>Eukaryota</taxon>
        <taxon>Viridiplantae</taxon>
        <taxon>Streptophyta</taxon>
        <taxon>Embryophyta</taxon>
        <taxon>Tracheophyta</taxon>
        <taxon>Spermatophyta</taxon>
        <taxon>Magnoliopsida</taxon>
        <taxon>eudicotyledons</taxon>
        <taxon>Gunneridae</taxon>
        <taxon>Pentapetalae</taxon>
        <taxon>rosids</taxon>
        <taxon>malvids</taxon>
        <taxon>Brassicales</taxon>
        <taxon>Brassicaceae</taxon>
        <taxon>Brassiceae</taxon>
        <taxon>Brassica</taxon>
    </lineage>
</organism>